<dbReference type="InterPro" id="IPR003170">
    <property type="entry name" value="MurB"/>
</dbReference>
<accession>A0A9X3S6X7</accession>
<dbReference type="NCBIfam" id="NF010478">
    <property type="entry name" value="PRK13903.1"/>
    <property type="match status" value="1"/>
</dbReference>
<dbReference type="PANTHER" id="PTHR21071:SF4">
    <property type="entry name" value="UDP-N-ACETYLENOLPYRUVOYLGLUCOSAMINE REDUCTASE"/>
    <property type="match status" value="1"/>
</dbReference>
<dbReference type="Gene3D" id="3.30.43.10">
    <property type="entry name" value="Uridine Diphospho-n-acetylenolpyruvylglucosamine Reductase, domain 2"/>
    <property type="match status" value="1"/>
</dbReference>
<keyword evidence="15 17" id="KW-0961">Cell wall biogenesis/degradation</keyword>
<sequence>MTTSSGPSSSSRPRASFAPPVPPARRTTGATGGAPYSLRRRMRLAALTTLRLGGSAERVVTVETEPELVAAVREDPTLVLAGGSNVVVADADLPGTVVLVRTSGVQDENGLMIVQAGEPWDAFVAQAVAAGRQGVECLSGIPGSTGATPIQNVGAYGQDVSGTIAWVRVYDRERDAVRTMSAAECEFDYRRSVFKYRTRWTVLAVAFRLPESEESGPLTYAELCRTLGVPVGGRAPLADVREAVLGLRRGKGMVVDEGDPDSVSAGSFFTNPILSHEEWARIPGDPPGWPEPDGRIKTSAAWLIDRAGFPKGYGDGRAGISSKHTLALINRGEATTAELMDLAREIANGVQKRFGVALHPEPVLVGHSWE</sequence>
<evidence type="ECO:0000256" key="6">
    <source>
        <dbReference type="ARBA" id="ARBA00022490"/>
    </source>
</evidence>
<keyword evidence="6 17" id="KW-0963">Cytoplasm</keyword>
<keyword evidence="11 17" id="KW-0133">Cell shape</keyword>
<feature type="active site" evidence="17">
    <location>
        <position position="190"/>
    </location>
</feature>
<name>A0A9X3S6X7_9ACTN</name>
<dbReference type="Gene3D" id="3.30.465.10">
    <property type="match status" value="1"/>
</dbReference>
<evidence type="ECO:0000256" key="12">
    <source>
        <dbReference type="ARBA" id="ARBA00022984"/>
    </source>
</evidence>
<evidence type="ECO:0000256" key="17">
    <source>
        <dbReference type="HAMAP-Rule" id="MF_00037"/>
    </source>
</evidence>
<comment type="cofactor">
    <cofactor evidence="1 17">
        <name>FAD</name>
        <dbReference type="ChEBI" id="CHEBI:57692"/>
    </cofactor>
</comment>
<keyword evidence="10 17" id="KW-0521">NADP</keyword>
<reference evidence="20" key="1">
    <citation type="submission" date="2022-10" db="EMBL/GenBank/DDBJ databases">
        <title>The WGS of Solirubrobacter phytolaccae KCTC 29190.</title>
        <authorList>
            <person name="Jiang Z."/>
        </authorList>
    </citation>
    <scope>NUCLEOTIDE SEQUENCE</scope>
    <source>
        <strain evidence="20">KCTC 29190</strain>
    </source>
</reference>
<dbReference type="Proteomes" id="UP001147653">
    <property type="component" value="Unassembled WGS sequence"/>
</dbReference>
<evidence type="ECO:0000256" key="10">
    <source>
        <dbReference type="ARBA" id="ARBA00022857"/>
    </source>
</evidence>
<dbReference type="GO" id="GO:0071555">
    <property type="term" value="P:cell wall organization"/>
    <property type="evidence" value="ECO:0007669"/>
    <property type="project" value="UniProtKB-KW"/>
</dbReference>
<dbReference type="GO" id="GO:0071949">
    <property type="term" value="F:FAD binding"/>
    <property type="evidence" value="ECO:0007669"/>
    <property type="project" value="InterPro"/>
</dbReference>
<feature type="active site" evidence="17">
    <location>
        <position position="361"/>
    </location>
</feature>
<evidence type="ECO:0000256" key="2">
    <source>
        <dbReference type="ARBA" id="ARBA00003921"/>
    </source>
</evidence>
<dbReference type="RefSeq" id="WP_270024716.1">
    <property type="nucleotide sequence ID" value="NZ_JAPDDP010000012.1"/>
</dbReference>
<organism evidence="20 21">
    <name type="scientific">Solirubrobacter phytolaccae</name>
    <dbReference type="NCBI Taxonomy" id="1404360"/>
    <lineage>
        <taxon>Bacteria</taxon>
        <taxon>Bacillati</taxon>
        <taxon>Actinomycetota</taxon>
        <taxon>Thermoleophilia</taxon>
        <taxon>Solirubrobacterales</taxon>
        <taxon>Solirubrobacteraceae</taxon>
        <taxon>Solirubrobacter</taxon>
    </lineage>
</organism>
<evidence type="ECO:0000256" key="18">
    <source>
        <dbReference type="SAM" id="MobiDB-lite"/>
    </source>
</evidence>
<comment type="pathway">
    <text evidence="4 17">Cell wall biogenesis; peptidoglycan biosynthesis.</text>
</comment>
<evidence type="ECO:0000313" key="21">
    <source>
        <dbReference type="Proteomes" id="UP001147653"/>
    </source>
</evidence>
<evidence type="ECO:0000256" key="5">
    <source>
        <dbReference type="ARBA" id="ARBA00010485"/>
    </source>
</evidence>
<dbReference type="GO" id="GO:0008762">
    <property type="term" value="F:UDP-N-acetylmuramate dehydrogenase activity"/>
    <property type="evidence" value="ECO:0007669"/>
    <property type="project" value="UniProtKB-UniRule"/>
</dbReference>
<dbReference type="SUPFAM" id="SSF56176">
    <property type="entry name" value="FAD-binding/transporter-associated domain-like"/>
    <property type="match status" value="1"/>
</dbReference>
<evidence type="ECO:0000313" key="20">
    <source>
        <dbReference type="EMBL" id="MDA0180409.1"/>
    </source>
</evidence>
<dbReference type="InterPro" id="IPR036635">
    <property type="entry name" value="MurB_C_sf"/>
</dbReference>
<dbReference type="GO" id="GO:0051301">
    <property type="term" value="P:cell division"/>
    <property type="evidence" value="ECO:0007669"/>
    <property type="project" value="UniProtKB-KW"/>
</dbReference>
<dbReference type="GO" id="GO:0009252">
    <property type="term" value="P:peptidoglycan biosynthetic process"/>
    <property type="evidence" value="ECO:0007669"/>
    <property type="project" value="UniProtKB-UniRule"/>
</dbReference>
<dbReference type="InterPro" id="IPR016169">
    <property type="entry name" value="FAD-bd_PCMH_sub2"/>
</dbReference>
<evidence type="ECO:0000256" key="11">
    <source>
        <dbReference type="ARBA" id="ARBA00022960"/>
    </source>
</evidence>
<evidence type="ECO:0000256" key="14">
    <source>
        <dbReference type="ARBA" id="ARBA00023306"/>
    </source>
</evidence>
<feature type="active site" description="Proton donor" evidence="17">
    <location>
        <position position="267"/>
    </location>
</feature>
<dbReference type="GO" id="GO:0008360">
    <property type="term" value="P:regulation of cell shape"/>
    <property type="evidence" value="ECO:0007669"/>
    <property type="project" value="UniProtKB-KW"/>
</dbReference>
<evidence type="ECO:0000256" key="1">
    <source>
        <dbReference type="ARBA" id="ARBA00001974"/>
    </source>
</evidence>
<dbReference type="PANTHER" id="PTHR21071">
    <property type="entry name" value="UDP-N-ACETYLENOLPYRUVOYLGLUCOSAMINE REDUCTASE"/>
    <property type="match status" value="1"/>
</dbReference>
<dbReference type="Pfam" id="PF01565">
    <property type="entry name" value="FAD_binding_4"/>
    <property type="match status" value="1"/>
</dbReference>
<comment type="catalytic activity">
    <reaction evidence="16 17">
        <text>UDP-N-acetyl-alpha-D-muramate + NADP(+) = UDP-N-acetyl-3-O-(1-carboxyvinyl)-alpha-D-glucosamine + NADPH + H(+)</text>
        <dbReference type="Rhea" id="RHEA:12248"/>
        <dbReference type="ChEBI" id="CHEBI:15378"/>
        <dbReference type="ChEBI" id="CHEBI:57783"/>
        <dbReference type="ChEBI" id="CHEBI:58349"/>
        <dbReference type="ChEBI" id="CHEBI:68483"/>
        <dbReference type="ChEBI" id="CHEBI:70757"/>
        <dbReference type="EC" id="1.3.1.98"/>
    </reaction>
</comment>
<evidence type="ECO:0000256" key="16">
    <source>
        <dbReference type="ARBA" id="ARBA00048914"/>
    </source>
</evidence>
<dbReference type="EC" id="1.3.1.98" evidence="17"/>
<dbReference type="Pfam" id="PF02873">
    <property type="entry name" value="MurB_C"/>
    <property type="match status" value="1"/>
</dbReference>
<feature type="region of interest" description="Disordered" evidence="18">
    <location>
        <begin position="1"/>
        <end position="35"/>
    </location>
</feature>
<protein>
    <recommendedName>
        <fullName evidence="17">UDP-N-acetylenolpyruvoylglucosamine reductase</fullName>
        <ecNumber evidence="17">1.3.1.98</ecNumber>
    </recommendedName>
    <alternativeName>
        <fullName evidence="17">UDP-N-acetylmuramate dehydrogenase</fullName>
    </alternativeName>
</protein>
<keyword evidence="12 17" id="KW-0573">Peptidoglycan synthesis</keyword>
<keyword evidence="13 17" id="KW-0560">Oxidoreductase</keyword>
<dbReference type="Gene3D" id="3.90.78.10">
    <property type="entry name" value="UDP-N-acetylenolpyruvoylglucosamine reductase, C-terminal domain"/>
    <property type="match status" value="1"/>
</dbReference>
<comment type="similarity">
    <text evidence="5 17">Belongs to the MurB family.</text>
</comment>
<dbReference type="HAMAP" id="MF_00037">
    <property type="entry name" value="MurB"/>
    <property type="match status" value="1"/>
</dbReference>
<feature type="compositionally biased region" description="Low complexity" evidence="18">
    <location>
        <begin position="1"/>
        <end position="18"/>
    </location>
</feature>
<keyword evidence="8 17" id="KW-0285">Flavoprotein</keyword>
<dbReference type="PROSITE" id="PS51387">
    <property type="entry name" value="FAD_PCMH"/>
    <property type="match status" value="1"/>
</dbReference>
<dbReference type="SUPFAM" id="SSF56194">
    <property type="entry name" value="Uridine diphospho-N-Acetylenolpyruvylglucosamine reductase, MurB, C-terminal domain"/>
    <property type="match status" value="1"/>
</dbReference>
<evidence type="ECO:0000256" key="9">
    <source>
        <dbReference type="ARBA" id="ARBA00022827"/>
    </source>
</evidence>
<evidence type="ECO:0000256" key="4">
    <source>
        <dbReference type="ARBA" id="ARBA00004752"/>
    </source>
</evidence>
<evidence type="ECO:0000256" key="8">
    <source>
        <dbReference type="ARBA" id="ARBA00022630"/>
    </source>
</evidence>
<dbReference type="AlphaFoldDB" id="A0A9X3S6X7"/>
<evidence type="ECO:0000256" key="15">
    <source>
        <dbReference type="ARBA" id="ARBA00023316"/>
    </source>
</evidence>
<keyword evidence="9 17" id="KW-0274">FAD</keyword>
<comment type="caution">
    <text evidence="20">The sequence shown here is derived from an EMBL/GenBank/DDBJ whole genome shotgun (WGS) entry which is preliminary data.</text>
</comment>
<dbReference type="EMBL" id="JAPDDP010000012">
    <property type="protein sequence ID" value="MDA0180409.1"/>
    <property type="molecule type" value="Genomic_DNA"/>
</dbReference>
<proteinExistence type="inferred from homology"/>
<feature type="domain" description="FAD-binding PCMH-type" evidence="19">
    <location>
        <begin position="52"/>
        <end position="212"/>
    </location>
</feature>
<evidence type="ECO:0000256" key="7">
    <source>
        <dbReference type="ARBA" id="ARBA00022618"/>
    </source>
</evidence>
<comment type="function">
    <text evidence="2 17">Cell wall formation.</text>
</comment>
<evidence type="ECO:0000256" key="3">
    <source>
        <dbReference type="ARBA" id="ARBA00004496"/>
    </source>
</evidence>
<dbReference type="InterPro" id="IPR016167">
    <property type="entry name" value="FAD-bd_PCMH_sub1"/>
</dbReference>
<dbReference type="InterPro" id="IPR036318">
    <property type="entry name" value="FAD-bd_PCMH-like_sf"/>
</dbReference>
<keyword evidence="21" id="KW-1185">Reference proteome</keyword>
<keyword evidence="7 17" id="KW-0132">Cell division</keyword>
<dbReference type="GO" id="GO:0005829">
    <property type="term" value="C:cytosol"/>
    <property type="evidence" value="ECO:0007669"/>
    <property type="project" value="TreeGrafter"/>
</dbReference>
<gene>
    <name evidence="17" type="primary">murB</name>
    <name evidence="20" type="ORF">OJ997_08905</name>
</gene>
<dbReference type="InterPro" id="IPR016166">
    <property type="entry name" value="FAD-bd_PCMH"/>
</dbReference>
<evidence type="ECO:0000259" key="19">
    <source>
        <dbReference type="PROSITE" id="PS51387"/>
    </source>
</evidence>
<evidence type="ECO:0000256" key="13">
    <source>
        <dbReference type="ARBA" id="ARBA00023002"/>
    </source>
</evidence>
<dbReference type="InterPro" id="IPR011601">
    <property type="entry name" value="MurB_C"/>
</dbReference>
<dbReference type="InterPro" id="IPR006094">
    <property type="entry name" value="Oxid_FAD_bind_N"/>
</dbReference>
<keyword evidence="14 17" id="KW-0131">Cell cycle</keyword>
<comment type="subcellular location">
    <subcellularLocation>
        <location evidence="3 17">Cytoplasm</location>
    </subcellularLocation>
</comment>